<evidence type="ECO:0000313" key="3">
    <source>
        <dbReference type="Proteomes" id="UP001196408"/>
    </source>
</evidence>
<sequence length="280" mass="31501">MSKFLFFDIDGTLVGKSRHITEKTKEAIQAAKNAGNKVFLCTGRAPTSIVGDVKALPIDGIVASAGGFVQVDGKYIFKNYMDQYTLSEMMTLFVNHGVLFCLETEHAIYQTPGVNEFFDKRHNKEFGDNVELQRFFELKRQEENRIPISQFDLEKTGVTKIGFIAPDPIAFYDCVKYIAPMFNIVTFSKYEDDFINGEIILKNCTKADGVRRVVDYYHGDMKDTIGFGDSMNDFQMIDTCEIGVVAENAPDKLKAIGTCFFKDPDADGLADAIYELKLDQ</sequence>
<dbReference type="Pfam" id="PF08282">
    <property type="entry name" value="Hydrolase_3"/>
    <property type="match status" value="1"/>
</dbReference>
<protein>
    <submittedName>
        <fullName evidence="1">Cof-type HAD-IIB family hydrolase</fullName>
    </submittedName>
</protein>
<dbReference type="GO" id="GO:0000287">
    <property type="term" value="F:magnesium ion binding"/>
    <property type="evidence" value="ECO:0007669"/>
    <property type="project" value="TreeGrafter"/>
</dbReference>
<keyword evidence="4" id="KW-1185">Reference proteome</keyword>
<dbReference type="GO" id="GO:0005829">
    <property type="term" value="C:cytosol"/>
    <property type="evidence" value="ECO:0007669"/>
    <property type="project" value="TreeGrafter"/>
</dbReference>
<reference evidence="1 4" key="1">
    <citation type="submission" date="2021-06" db="EMBL/GenBank/DDBJ databases">
        <title>Collection of gut derived symbiotic bacterial strains cultured from healthy donors.</title>
        <authorList>
            <person name="Lin H."/>
            <person name="Littmann E."/>
            <person name="Pamer E.G."/>
        </authorList>
    </citation>
    <scope>NUCLEOTIDE SEQUENCE</scope>
    <source>
        <strain evidence="2 4">MSK.21.70</strain>
        <strain evidence="1">MSK.21.82</strain>
    </source>
</reference>
<dbReference type="GO" id="GO:0016791">
    <property type="term" value="F:phosphatase activity"/>
    <property type="evidence" value="ECO:0007669"/>
    <property type="project" value="UniProtKB-ARBA"/>
</dbReference>
<evidence type="ECO:0000313" key="1">
    <source>
        <dbReference type="EMBL" id="MBV3383303.1"/>
    </source>
</evidence>
<accession>A0AAW4MWY1</accession>
<gene>
    <name evidence="1" type="ORF">KSV97_08755</name>
    <name evidence="2" type="ORF">KSW06_08530</name>
</gene>
<dbReference type="RefSeq" id="WP_217748030.1">
    <property type="nucleotide sequence ID" value="NZ_JAHOEB010000064.1"/>
</dbReference>
<dbReference type="Proteomes" id="UP001196408">
    <property type="component" value="Unassembled WGS sequence"/>
</dbReference>
<dbReference type="Proteomes" id="UP001197492">
    <property type="component" value="Unassembled WGS sequence"/>
</dbReference>
<comment type="caution">
    <text evidence="1">The sequence shown here is derived from an EMBL/GenBank/DDBJ whole genome shotgun (WGS) entry which is preliminary data.</text>
</comment>
<dbReference type="NCBIfam" id="TIGR00099">
    <property type="entry name" value="Cof-subfamily"/>
    <property type="match status" value="1"/>
</dbReference>
<organism evidence="1 3">
    <name type="scientific">Catenibacterium mitsuokai</name>
    <dbReference type="NCBI Taxonomy" id="100886"/>
    <lineage>
        <taxon>Bacteria</taxon>
        <taxon>Bacillati</taxon>
        <taxon>Bacillota</taxon>
        <taxon>Erysipelotrichia</taxon>
        <taxon>Erysipelotrichales</taxon>
        <taxon>Coprobacillaceae</taxon>
        <taxon>Catenibacterium</taxon>
    </lineage>
</organism>
<evidence type="ECO:0000313" key="4">
    <source>
        <dbReference type="Proteomes" id="UP001197492"/>
    </source>
</evidence>
<keyword evidence="1" id="KW-0378">Hydrolase</keyword>
<evidence type="ECO:0000313" key="2">
    <source>
        <dbReference type="EMBL" id="MBV3393296.1"/>
    </source>
</evidence>
<dbReference type="PANTHER" id="PTHR10000">
    <property type="entry name" value="PHOSPHOSERINE PHOSPHATASE"/>
    <property type="match status" value="1"/>
</dbReference>
<dbReference type="PANTHER" id="PTHR10000:SF25">
    <property type="entry name" value="PHOSPHATASE YKRA-RELATED"/>
    <property type="match status" value="1"/>
</dbReference>
<dbReference type="AlphaFoldDB" id="A0AAW4MWY1"/>
<name>A0AAW4MWY1_9FIRM</name>
<dbReference type="EMBL" id="JAHOEL010000061">
    <property type="protein sequence ID" value="MBV3393296.1"/>
    <property type="molecule type" value="Genomic_DNA"/>
</dbReference>
<dbReference type="EMBL" id="JAHOEF010000064">
    <property type="protein sequence ID" value="MBV3383303.1"/>
    <property type="molecule type" value="Genomic_DNA"/>
</dbReference>
<dbReference type="InterPro" id="IPR000150">
    <property type="entry name" value="Cof"/>
</dbReference>
<proteinExistence type="predicted"/>